<dbReference type="Pfam" id="PF00012">
    <property type="entry name" value="HSP70"/>
    <property type="match status" value="1"/>
</dbReference>
<dbReference type="Gene3D" id="3.10.350.10">
    <property type="entry name" value="LysM domain"/>
    <property type="match status" value="1"/>
</dbReference>
<dbReference type="CDD" id="cd00118">
    <property type="entry name" value="LysM"/>
    <property type="match status" value="1"/>
</dbReference>
<dbReference type="GO" id="GO:0005524">
    <property type="term" value="F:ATP binding"/>
    <property type="evidence" value="ECO:0007669"/>
    <property type="project" value="UniProtKB-KW"/>
</dbReference>
<sequence length="389" mass="42825">MDNSTIGIKIADGSFFPVLEEDASGKKKLVLTTVNDDQGSVQIDLYKGKGEELRDALYVGSLVIEDIMPAMKGEPEIELIIGIDEEGNLKAEAGDAATAERQSLSVSLESLDEGDFSTPNFELDDSEFDDLSMDDISEVDEIISDELASDDEVELPVFDDDFSLDDEEVFHEEVALEDEAVFDEEVSLEEDSAFDDSLSFDDEPSSVEVSSFDDMPAFDEPDEPEDDRFDKRETSEERKRRSPLAVIVLIILILAILGLGALLIIRGMNSDSVPPLEADDTPAVTEPEVAAEPEPLPPEPEVVAEVVEPEPEVVAEPEPVMDEKVSYDSLPPEGHGGGVWYRLKWGDTLWDLSNSFYRTPWLYGLIAVENGIKNPDVIYAGTDILIPEN</sequence>
<evidence type="ECO:0000256" key="3">
    <source>
        <dbReference type="SAM" id="MobiDB-lite"/>
    </source>
</evidence>
<keyword evidence="2" id="KW-0067">ATP-binding</keyword>
<name>A0AAJ1ML16_9SPIO</name>
<protein>
    <submittedName>
        <fullName evidence="6">Hsp70 family protein</fullName>
    </submittedName>
</protein>
<feature type="transmembrane region" description="Helical" evidence="4">
    <location>
        <begin position="244"/>
        <end position="265"/>
    </location>
</feature>
<dbReference type="EMBL" id="JAQQAL010000044">
    <property type="protein sequence ID" value="MDC7228377.1"/>
    <property type="molecule type" value="Genomic_DNA"/>
</dbReference>
<proteinExistence type="predicted"/>
<dbReference type="Proteomes" id="UP001221217">
    <property type="component" value="Unassembled WGS sequence"/>
</dbReference>
<dbReference type="SUPFAM" id="SSF100920">
    <property type="entry name" value="Heat shock protein 70kD (HSP70), peptide-binding domain"/>
    <property type="match status" value="1"/>
</dbReference>
<organism evidence="6 7">
    <name type="scientific">Candidatus Thalassospirochaeta sargassi</name>
    <dbReference type="NCBI Taxonomy" id="3119039"/>
    <lineage>
        <taxon>Bacteria</taxon>
        <taxon>Pseudomonadati</taxon>
        <taxon>Spirochaetota</taxon>
        <taxon>Spirochaetia</taxon>
        <taxon>Spirochaetales</taxon>
        <taxon>Spirochaetaceae</taxon>
        <taxon>Candidatus Thalassospirochaeta</taxon>
    </lineage>
</organism>
<evidence type="ECO:0000259" key="5">
    <source>
        <dbReference type="PROSITE" id="PS51782"/>
    </source>
</evidence>
<keyword evidence="4" id="KW-0472">Membrane</keyword>
<dbReference type="PROSITE" id="PS51782">
    <property type="entry name" value="LYSM"/>
    <property type="match status" value="1"/>
</dbReference>
<feature type="compositionally biased region" description="Acidic residues" evidence="3">
    <location>
        <begin position="192"/>
        <end position="205"/>
    </location>
</feature>
<feature type="compositionally biased region" description="Acidic residues" evidence="3">
    <location>
        <begin position="216"/>
        <end position="227"/>
    </location>
</feature>
<feature type="region of interest" description="Disordered" evidence="3">
    <location>
        <begin position="192"/>
        <end position="236"/>
    </location>
</feature>
<evidence type="ECO:0000313" key="6">
    <source>
        <dbReference type="EMBL" id="MDC7228377.1"/>
    </source>
</evidence>
<evidence type="ECO:0000256" key="2">
    <source>
        <dbReference type="ARBA" id="ARBA00022840"/>
    </source>
</evidence>
<feature type="domain" description="LysM" evidence="5">
    <location>
        <begin position="339"/>
        <end position="386"/>
    </location>
</feature>
<keyword evidence="4" id="KW-1133">Transmembrane helix</keyword>
<comment type="caution">
    <text evidence="6">The sequence shown here is derived from an EMBL/GenBank/DDBJ whole genome shotgun (WGS) entry which is preliminary data.</text>
</comment>
<accession>A0AAJ1ML16</accession>
<dbReference type="InterPro" id="IPR018392">
    <property type="entry name" value="LysM"/>
</dbReference>
<dbReference type="Pfam" id="PF01476">
    <property type="entry name" value="LysM"/>
    <property type="match status" value="1"/>
</dbReference>
<dbReference type="InterPro" id="IPR013126">
    <property type="entry name" value="Hsp_70_fam"/>
</dbReference>
<keyword evidence="4" id="KW-0812">Transmembrane</keyword>
<dbReference type="Gene3D" id="2.60.34.10">
    <property type="entry name" value="Substrate Binding Domain Of DNAk, Chain A, domain 1"/>
    <property type="match status" value="1"/>
</dbReference>
<dbReference type="SMART" id="SM00257">
    <property type="entry name" value="LysM"/>
    <property type="match status" value="1"/>
</dbReference>
<dbReference type="AlphaFoldDB" id="A0AAJ1ML16"/>
<dbReference type="InterPro" id="IPR036779">
    <property type="entry name" value="LysM_dom_sf"/>
</dbReference>
<reference evidence="6 7" key="1">
    <citation type="submission" date="2022-12" db="EMBL/GenBank/DDBJ databases">
        <title>Metagenome assembled genome from gulf of manar.</title>
        <authorList>
            <person name="Kohli P."/>
            <person name="Pk S."/>
            <person name="Venkata Ramana C."/>
            <person name="Sasikala C."/>
        </authorList>
    </citation>
    <scope>NUCLEOTIDE SEQUENCE [LARGE SCALE GENOMIC DNA]</scope>
    <source>
        <strain evidence="6">JB008</strain>
    </source>
</reference>
<dbReference type="InterPro" id="IPR029047">
    <property type="entry name" value="HSP70_peptide-bd_sf"/>
</dbReference>
<evidence type="ECO:0000256" key="1">
    <source>
        <dbReference type="ARBA" id="ARBA00022741"/>
    </source>
</evidence>
<dbReference type="GO" id="GO:0140662">
    <property type="term" value="F:ATP-dependent protein folding chaperone"/>
    <property type="evidence" value="ECO:0007669"/>
    <property type="project" value="InterPro"/>
</dbReference>
<gene>
    <name evidence="6" type="ORF">PQJ61_16560</name>
</gene>
<evidence type="ECO:0000313" key="7">
    <source>
        <dbReference type="Proteomes" id="UP001221217"/>
    </source>
</evidence>
<keyword evidence="1" id="KW-0547">Nucleotide-binding</keyword>
<evidence type="ECO:0000256" key="4">
    <source>
        <dbReference type="SAM" id="Phobius"/>
    </source>
</evidence>